<reference evidence="2 3" key="1">
    <citation type="submission" date="2018-06" db="EMBL/GenBank/DDBJ databases">
        <authorList>
            <consortium name="Pathogen Informatics"/>
            <person name="Doyle S."/>
        </authorList>
    </citation>
    <scope>NUCLEOTIDE SEQUENCE [LARGE SCALE GENOMIC DNA]</scope>
    <source>
        <strain evidence="2 3">NCTC11179</strain>
    </source>
</reference>
<gene>
    <name evidence="2" type="ORF">NCTC11179_03164</name>
</gene>
<feature type="signal peptide" evidence="1">
    <location>
        <begin position="1"/>
        <end position="17"/>
    </location>
</feature>
<evidence type="ECO:0000256" key="1">
    <source>
        <dbReference type="SAM" id="SignalP"/>
    </source>
</evidence>
<evidence type="ECO:0000313" key="2">
    <source>
        <dbReference type="EMBL" id="STZ69651.1"/>
    </source>
</evidence>
<dbReference type="EMBL" id="UGQL01000002">
    <property type="protein sequence ID" value="STZ69651.1"/>
    <property type="molecule type" value="Genomic_DNA"/>
</dbReference>
<organism evidence="2 3">
    <name type="scientific">Myroides odoratus</name>
    <name type="common">Flavobacterium odoratum</name>
    <dbReference type="NCBI Taxonomy" id="256"/>
    <lineage>
        <taxon>Bacteria</taxon>
        <taxon>Pseudomonadati</taxon>
        <taxon>Bacteroidota</taxon>
        <taxon>Flavobacteriia</taxon>
        <taxon>Flavobacteriales</taxon>
        <taxon>Flavobacteriaceae</taxon>
        <taxon>Myroides</taxon>
    </lineage>
</organism>
<accession>A0A378U3T5</accession>
<dbReference type="RefSeq" id="WP_115092325.1">
    <property type="nucleotide sequence ID" value="NZ_CP068107.1"/>
</dbReference>
<feature type="chain" id="PRO_5016573575" description="MORN repeat variant" evidence="1">
    <location>
        <begin position="18"/>
        <end position="139"/>
    </location>
</feature>
<dbReference type="AlphaFoldDB" id="A0A378U3T5"/>
<dbReference type="Proteomes" id="UP000255024">
    <property type="component" value="Unassembled WGS sequence"/>
</dbReference>
<evidence type="ECO:0000313" key="3">
    <source>
        <dbReference type="Proteomes" id="UP000255024"/>
    </source>
</evidence>
<name>A0A378U3T5_MYROD</name>
<keyword evidence="3" id="KW-1185">Reference proteome</keyword>
<keyword evidence="1" id="KW-0732">Signal</keyword>
<evidence type="ECO:0008006" key="4">
    <source>
        <dbReference type="Google" id="ProtNLM"/>
    </source>
</evidence>
<proteinExistence type="predicted"/>
<sequence length="139" mass="16701">MKAIVLLLVLLFLQSYAINQKVNGEKVGRWVYRTKIEDKDNEVVRGRYDNKGFQKGVWRYRYNGKLYKKQQFKDSIAYTTYYHPNGKIAERGQTKLVSTASSLHYFYFGSWFIYDTKEQLTHVRHYEFGQLKHETKLQR</sequence>
<protein>
    <recommendedName>
        <fullName evidence="4">MORN repeat variant</fullName>
    </recommendedName>
</protein>